<organism evidence="2 3">
    <name type="scientific">Armillaria novae-zelandiae</name>
    <dbReference type="NCBI Taxonomy" id="153914"/>
    <lineage>
        <taxon>Eukaryota</taxon>
        <taxon>Fungi</taxon>
        <taxon>Dikarya</taxon>
        <taxon>Basidiomycota</taxon>
        <taxon>Agaricomycotina</taxon>
        <taxon>Agaricomycetes</taxon>
        <taxon>Agaricomycetidae</taxon>
        <taxon>Agaricales</taxon>
        <taxon>Marasmiineae</taxon>
        <taxon>Physalacriaceae</taxon>
        <taxon>Armillaria</taxon>
    </lineage>
</organism>
<name>A0AA39P6F6_9AGAR</name>
<protein>
    <submittedName>
        <fullName evidence="2">Uncharacterized protein</fullName>
    </submittedName>
</protein>
<evidence type="ECO:0000313" key="3">
    <source>
        <dbReference type="Proteomes" id="UP001175227"/>
    </source>
</evidence>
<feature type="compositionally biased region" description="Low complexity" evidence="1">
    <location>
        <begin position="44"/>
        <end position="55"/>
    </location>
</feature>
<sequence length="70" mass="6969">MPSPPSATIEVCTFICLRLSASTNDYIPVPSSAGDYNSDFASHAKQTNTSAASSTTGGGPKGTGQSGGKS</sequence>
<comment type="caution">
    <text evidence="2">The sequence shown here is derived from an EMBL/GenBank/DDBJ whole genome shotgun (WGS) entry which is preliminary data.</text>
</comment>
<keyword evidence="3" id="KW-1185">Reference proteome</keyword>
<dbReference type="AlphaFoldDB" id="A0AA39P6F6"/>
<feature type="region of interest" description="Disordered" evidence="1">
    <location>
        <begin position="27"/>
        <end position="70"/>
    </location>
</feature>
<dbReference type="EMBL" id="JAUEPR010000015">
    <property type="protein sequence ID" value="KAK0477788.1"/>
    <property type="molecule type" value="Genomic_DNA"/>
</dbReference>
<gene>
    <name evidence="2" type="ORF">IW261DRAFT_1608770</name>
</gene>
<dbReference type="Proteomes" id="UP001175227">
    <property type="component" value="Unassembled WGS sequence"/>
</dbReference>
<feature type="compositionally biased region" description="Gly residues" evidence="1">
    <location>
        <begin position="56"/>
        <end position="70"/>
    </location>
</feature>
<reference evidence="2" key="1">
    <citation type="submission" date="2023-06" db="EMBL/GenBank/DDBJ databases">
        <authorList>
            <consortium name="Lawrence Berkeley National Laboratory"/>
            <person name="Ahrendt S."/>
            <person name="Sahu N."/>
            <person name="Indic B."/>
            <person name="Wong-Bajracharya J."/>
            <person name="Merenyi Z."/>
            <person name="Ke H.-M."/>
            <person name="Monk M."/>
            <person name="Kocsube S."/>
            <person name="Drula E."/>
            <person name="Lipzen A."/>
            <person name="Balint B."/>
            <person name="Henrissat B."/>
            <person name="Andreopoulos B."/>
            <person name="Martin F.M."/>
            <person name="Harder C.B."/>
            <person name="Rigling D."/>
            <person name="Ford K.L."/>
            <person name="Foster G.D."/>
            <person name="Pangilinan J."/>
            <person name="Papanicolaou A."/>
            <person name="Barry K."/>
            <person name="LaButti K."/>
            <person name="Viragh M."/>
            <person name="Koriabine M."/>
            <person name="Yan M."/>
            <person name="Riley R."/>
            <person name="Champramary S."/>
            <person name="Plett K.L."/>
            <person name="Tsai I.J."/>
            <person name="Slot J."/>
            <person name="Sipos G."/>
            <person name="Plett J."/>
            <person name="Nagy L.G."/>
            <person name="Grigoriev I.V."/>
        </authorList>
    </citation>
    <scope>NUCLEOTIDE SEQUENCE</scope>
    <source>
        <strain evidence="2">ICMP 16352</strain>
    </source>
</reference>
<evidence type="ECO:0000256" key="1">
    <source>
        <dbReference type="SAM" id="MobiDB-lite"/>
    </source>
</evidence>
<accession>A0AA39P6F6</accession>
<evidence type="ECO:0000313" key="2">
    <source>
        <dbReference type="EMBL" id="KAK0477788.1"/>
    </source>
</evidence>
<proteinExistence type="predicted"/>